<evidence type="ECO:0000256" key="1">
    <source>
        <dbReference type="SAM" id="MobiDB-lite"/>
    </source>
</evidence>
<protein>
    <submittedName>
        <fullName evidence="2">Uncharacterized protein</fullName>
    </submittedName>
</protein>
<name>A0A2U3Q0Q4_9BRAD</name>
<accession>A0A2U3Q0Q4</accession>
<organism evidence="2 3">
    <name type="scientific">Bradyrhizobium vignae</name>
    <dbReference type="NCBI Taxonomy" id="1549949"/>
    <lineage>
        <taxon>Bacteria</taxon>
        <taxon>Pseudomonadati</taxon>
        <taxon>Pseudomonadota</taxon>
        <taxon>Alphaproteobacteria</taxon>
        <taxon>Hyphomicrobiales</taxon>
        <taxon>Nitrobacteraceae</taxon>
        <taxon>Bradyrhizobium</taxon>
    </lineage>
</organism>
<dbReference type="EMBL" id="LS398110">
    <property type="protein sequence ID" value="SPP94984.1"/>
    <property type="molecule type" value="Genomic_DNA"/>
</dbReference>
<gene>
    <name evidence="2" type="ORF">BRAD3257_3973</name>
</gene>
<dbReference type="AlphaFoldDB" id="A0A2U3Q0Q4"/>
<feature type="region of interest" description="Disordered" evidence="1">
    <location>
        <begin position="1"/>
        <end position="28"/>
    </location>
</feature>
<dbReference type="Proteomes" id="UP000246085">
    <property type="component" value="Chromosome BRAD3257"/>
</dbReference>
<sequence length="122" mass="13790">MRHAEMQQIAGHRPQLSELGADDFETPRQPDRHEVVTHLLGTFRYPCLRAGQAAGWRRGRDSNPRYSLRPYDALAKRCLQPLGHLSGASLMPLITWGGQFGSVCFRSNIPSDFRNKRVCSRG</sequence>
<evidence type="ECO:0000313" key="3">
    <source>
        <dbReference type="Proteomes" id="UP000246085"/>
    </source>
</evidence>
<dbReference type="KEGG" id="bvz:BRAD3257_3973"/>
<proteinExistence type="predicted"/>
<evidence type="ECO:0000313" key="2">
    <source>
        <dbReference type="EMBL" id="SPP94984.1"/>
    </source>
</evidence>
<reference evidence="2 3" key="1">
    <citation type="submission" date="2018-03" db="EMBL/GenBank/DDBJ databases">
        <authorList>
            <person name="Gully D."/>
        </authorList>
    </citation>
    <scope>NUCLEOTIDE SEQUENCE [LARGE SCALE GENOMIC DNA]</scope>
    <source>
        <strain evidence="2">ORS3257</strain>
    </source>
</reference>